<dbReference type="AlphaFoldDB" id="L0DXJ9"/>
<feature type="domain" description="STAS" evidence="6">
    <location>
        <begin position="565"/>
        <end position="679"/>
    </location>
</feature>
<name>L0DXJ9_THIND</name>
<dbReference type="EMBL" id="CP003989">
    <property type="protein sequence ID" value="AGA33768.1"/>
    <property type="molecule type" value="Genomic_DNA"/>
</dbReference>
<dbReference type="RefSeq" id="WP_015258893.1">
    <property type="nucleotide sequence ID" value="NC_019902.2"/>
</dbReference>
<evidence type="ECO:0000256" key="1">
    <source>
        <dbReference type="ARBA" id="ARBA00004141"/>
    </source>
</evidence>
<feature type="transmembrane region" description="Helical" evidence="5">
    <location>
        <begin position="134"/>
        <end position="152"/>
    </location>
</feature>
<dbReference type="GO" id="GO:0055085">
    <property type="term" value="P:transmembrane transport"/>
    <property type="evidence" value="ECO:0007669"/>
    <property type="project" value="InterPro"/>
</dbReference>
<dbReference type="SUPFAM" id="SSF52091">
    <property type="entry name" value="SpoIIaa-like"/>
    <property type="match status" value="1"/>
</dbReference>
<dbReference type="STRING" id="1255043.TVNIR_2108"/>
<feature type="transmembrane region" description="Helical" evidence="5">
    <location>
        <begin position="456"/>
        <end position="474"/>
    </location>
</feature>
<gene>
    <name evidence="7" type="ordered locus">TVNIR_2108</name>
</gene>
<sequence length="700" mass="75032">MNPLLLRFFPFMRWQRPNQDTLKADLSAGIAVALVLVPQSMAYAQLAGLPPVYGLYASLLPVVVAALWGSSNQLSTGPVAVVSLLTATALIPLASPGSGEFIVLAIVLAFLVGIIQLSMGLLKMGALVSFISHPVIVGFTNAAALIIGLSQLNKLLGVPIDTSGHFLVGLAGMLAEIGRLHWPTLAFGLGAIAIMVGFKRIMPKVPAVLAAVVITTALSWMVGFERKAEVPLAQIAPETAAQQIESWSELKDRKSGIDREIREREAVIERADPRDAAALRYEADLLRIEAEKVREATEQARQALRDVHFRMIAADDQPPRFVTDEALDPEQQTDGRTWRVDGIDGQSVQMNAGGKVVGDIPAGLPTFAVPDLSITTVAALFTTAFVIALVGFTEAIAIARAIAGRTGQRLNPNQELIGQGLGNIAGSFTQAYPVSGSFSRSAVNLNAGARTGLSSTFTAVLILLVLLFLTPLFYHLPEAVLAAIIMMAVIGLINFKAIHHAWLASRHDGAAAIVTFVATLAVAPHLDIGILIGVGLAVALFLYRSMRPRVSELARYSDGTLREAQRYGLKASEDIGLLRFDRSLYFANVPYFEDAVLELAARHPNAKYLVVVTKGINEIDASGEEVIHSLVDRLKARGITLVFAGLKAQVLEVMERTGLDEVIGKENIFRSTDASIAAVQARVAAEKEKEAAKNQKESSD</sequence>
<dbReference type="OrthoDB" id="9769739at2"/>
<feature type="transmembrane region" description="Helical" evidence="5">
    <location>
        <begin position="510"/>
        <end position="543"/>
    </location>
</feature>
<dbReference type="PATRIC" id="fig|1255043.3.peg.2130"/>
<dbReference type="PANTHER" id="PTHR11814">
    <property type="entry name" value="SULFATE TRANSPORTER"/>
    <property type="match status" value="1"/>
</dbReference>
<dbReference type="Pfam" id="PF00916">
    <property type="entry name" value="Sulfate_transp"/>
    <property type="match status" value="2"/>
</dbReference>
<evidence type="ECO:0000256" key="3">
    <source>
        <dbReference type="ARBA" id="ARBA00022989"/>
    </source>
</evidence>
<dbReference type="InterPro" id="IPR001902">
    <property type="entry name" value="SLC26A/SulP_fam"/>
</dbReference>
<evidence type="ECO:0000256" key="4">
    <source>
        <dbReference type="ARBA" id="ARBA00023136"/>
    </source>
</evidence>
<keyword evidence="3 5" id="KW-1133">Transmembrane helix</keyword>
<feature type="transmembrane region" description="Helical" evidence="5">
    <location>
        <begin position="480"/>
        <end position="498"/>
    </location>
</feature>
<dbReference type="PROSITE" id="PS50801">
    <property type="entry name" value="STAS"/>
    <property type="match status" value="1"/>
</dbReference>
<evidence type="ECO:0000313" key="8">
    <source>
        <dbReference type="Proteomes" id="UP000010809"/>
    </source>
</evidence>
<dbReference type="CDD" id="cd07042">
    <property type="entry name" value="STAS_SulP_like_sulfate_transporter"/>
    <property type="match status" value="1"/>
</dbReference>
<comment type="subcellular location">
    <subcellularLocation>
        <location evidence="1">Membrane</location>
        <topology evidence="1">Multi-pass membrane protein</topology>
    </subcellularLocation>
</comment>
<evidence type="ECO:0000259" key="6">
    <source>
        <dbReference type="PROSITE" id="PS50801"/>
    </source>
</evidence>
<dbReference type="KEGG" id="tni:TVNIR_2108"/>
<dbReference type="Pfam" id="PF01740">
    <property type="entry name" value="STAS"/>
    <property type="match status" value="1"/>
</dbReference>
<keyword evidence="4 5" id="KW-0472">Membrane</keyword>
<dbReference type="GO" id="GO:0016020">
    <property type="term" value="C:membrane"/>
    <property type="evidence" value="ECO:0007669"/>
    <property type="project" value="UniProtKB-SubCell"/>
</dbReference>
<reference evidence="7" key="1">
    <citation type="submission" date="2015-12" db="EMBL/GenBank/DDBJ databases">
        <authorList>
            <person name="Tikhonova T.V."/>
            <person name="Pavlov A.R."/>
            <person name="Beletsky A.V."/>
            <person name="Mardanov A.V."/>
            <person name="Sorokin D.Y."/>
            <person name="Ravin N.V."/>
            <person name="Popov V.O."/>
        </authorList>
    </citation>
    <scope>NUCLEOTIDE SEQUENCE</scope>
    <source>
        <strain evidence="7">DSM 14787</strain>
    </source>
</reference>
<proteinExistence type="predicted"/>
<feature type="transmembrane region" description="Helical" evidence="5">
    <location>
        <begin position="180"/>
        <end position="198"/>
    </location>
</feature>
<protein>
    <submittedName>
        <fullName evidence="7">Sulfate permease</fullName>
    </submittedName>
</protein>
<dbReference type="InterPro" id="IPR011547">
    <property type="entry name" value="SLC26A/SulP_dom"/>
</dbReference>
<evidence type="ECO:0000313" key="7">
    <source>
        <dbReference type="EMBL" id="AGA33768.1"/>
    </source>
</evidence>
<dbReference type="InterPro" id="IPR002645">
    <property type="entry name" value="STAS_dom"/>
</dbReference>
<dbReference type="Gene3D" id="3.30.750.24">
    <property type="entry name" value="STAS domain"/>
    <property type="match status" value="1"/>
</dbReference>
<dbReference type="InterPro" id="IPR036513">
    <property type="entry name" value="STAS_dom_sf"/>
</dbReference>
<keyword evidence="8" id="KW-1185">Reference proteome</keyword>
<dbReference type="Proteomes" id="UP000010809">
    <property type="component" value="Chromosome"/>
</dbReference>
<organism evidence="7 8">
    <name type="scientific">Thioalkalivibrio nitratireducens (strain DSM 14787 / UNIQEM 213 / ALEN2)</name>
    <dbReference type="NCBI Taxonomy" id="1255043"/>
    <lineage>
        <taxon>Bacteria</taxon>
        <taxon>Pseudomonadati</taxon>
        <taxon>Pseudomonadota</taxon>
        <taxon>Gammaproteobacteria</taxon>
        <taxon>Chromatiales</taxon>
        <taxon>Ectothiorhodospiraceae</taxon>
        <taxon>Thioalkalivibrio</taxon>
    </lineage>
</organism>
<feature type="transmembrane region" description="Helical" evidence="5">
    <location>
        <begin position="76"/>
        <end position="95"/>
    </location>
</feature>
<feature type="transmembrane region" description="Helical" evidence="5">
    <location>
        <begin position="101"/>
        <end position="122"/>
    </location>
</feature>
<accession>L0DXJ9</accession>
<evidence type="ECO:0000256" key="2">
    <source>
        <dbReference type="ARBA" id="ARBA00022692"/>
    </source>
</evidence>
<dbReference type="eggNOG" id="COG0659">
    <property type="taxonomic scope" value="Bacteria"/>
</dbReference>
<feature type="transmembrane region" description="Helical" evidence="5">
    <location>
        <begin position="52"/>
        <end position="69"/>
    </location>
</feature>
<evidence type="ECO:0000256" key="5">
    <source>
        <dbReference type="SAM" id="Phobius"/>
    </source>
</evidence>
<feature type="transmembrane region" description="Helical" evidence="5">
    <location>
        <begin position="205"/>
        <end position="222"/>
    </location>
</feature>
<feature type="transmembrane region" description="Helical" evidence="5">
    <location>
        <begin position="374"/>
        <end position="399"/>
    </location>
</feature>
<dbReference type="HOGENOM" id="CLU_003182_13_2_6"/>
<keyword evidence="2 5" id="KW-0812">Transmembrane</keyword>